<evidence type="ECO:0000256" key="9">
    <source>
        <dbReference type="ARBA" id="ARBA00023004"/>
    </source>
</evidence>
<evidence type="ECO:0000259" key="14">
    <source>
        <dbReference type="PROSITE" id="PS51296"/>
    </source>
</evidence>
<dbReference type="RefSeq" id="XP_056524012.1">
    <property type="nucleotide sequence ID" value="XM_056664955.1"/>
</dbReference>
<keyword evidence="10" id="KW-0411">Iron-sulfur</keyword>
<comment type="catalytic activity">
    <reaction evidence="12">
        <text>choline + 2 reduced [2Fe-2S]-[ferredoxin] + O2 + 2 H(+) = betaine aldehyde hydrate + 2 oxidized [2Fe-2S]-[ferredoxin] + H2O</text>
        <dbReference type="Rhea" id="RHEA:17769"/>
        <dbReference type="Rhea" id="RHEA-COMP:10000"/>
        <dbReference type="Rhea" id="RHEA-COMP:10001"/>
        <dbReference type="ChEBI" id="CHEBI:15354"/>
        <dbReference type="ChEBI" id="CHEBI:15377"/>
        <dbReference type="ChEBI" id="CHEBI:15378"/>
        <dbReference type="ChEBI" id="CHEBI:15379"/>
        <dbReference type="ChEBI" id="CHEBI:15870"/>
        <dbReference type="ChEBI" id="CHEBI:33737"/>
        <dbReference type="ChEBI" id="CHEBI:33738"/>
        <dbReference type="EC" id="1.14.15.7"/>
    </reaction>
</comment>
<evidence type="ECO:0000313" key="16">
    <source>
        <dbReference type="Proteomes" id="UP001149079"/>
    </source>
</evidence>
<accession>A0A9W9L5E4</accession>
<gene>
    <name evidence="15" type="ORF">N7515_004211</name>
</gene>
<dbReference type="AlphaFoldDB" id="A0A9W9L5E4"/>
<evidence type="ECO:0000256" key="12">
    <source>
        <dbReference type="ARBA" id="ARBA00049097"/>
    </source>
</evidence>
<comment type="caution">
    <text evidence="15">The sequence shown here is derived from an EMBL/GenBank/DDBJ whole genome shotgun (WGS) entry which is preliminary data.</text>
</comment>
<keyword evidence="8" id="KW-0560">Oxidoreductase</keyword>
<dbReference type="InterPro" id="IPR017941">
    <property type="entry name" value="Rieske_2Fe-2S"/>
</dbReference>
<proteinExistence type="inferred from homology"/>
<dbReference type="GO" id="GO:0019133">
    <property type="term" value="F:choline monooxygenase activity"/>
    <property type="evidence" value="ECO:0007669"/>
    <property type="project" value="UniProtKB-EC"/>
</dbReference>
<dbReference type="SUPFAM" id="SSF50022">
    <property type="entry name" value="ISP domain"/>
    <property type="match status" value="1"/>
</dbReference>
<dbReference type="GeneID" id="81404125"/>
<evidence type="ECO:0000256" key="2">
    <source>
        <dbReference type="ARBA" id="ARBA00004866"/>
    </source>
</evidence>
<name>A0A9W9L5E4_9EURO</name>
<dbReference type="SUPFAM" id="SSF55961">
    <property type="entry name" value="Bet v1-like"/>
    <property type="match status" value="1"/>
</dbReference>
<dbReference type="Proteomes" id="UP001149079">
    <property type="component" value="Unassembled WGS sequence"/>
</dbReference>
<evidence type="ECO:0000256" key="13">
    <source>
        <dbReference type="SAM" id="Phobius"/>
    </source>
</evidence>
<evidence type="ECO:0000256" key="10">
    <source>
        <dbReference type="ARBA" id="ARBA00023014"/>
    </source>
</evidence>
<keyword evidence="11" id="KW-0520">NAD</keyword>
<keyword evidence="16" id="KW-1185">Reference proteome</keyword>
<organism evidence="15 16">
    <name type="scientific">Penicillium bovifimosum</name>
    <dbReference type="NCBI Taxonomy" id="126998"/>
    <lineage>
        <taxon>Eukaryota</taxon>
        <taxon>Fungi</taxon>
        <taxon>Dikarya</taxon>
        <taxon>Ascomycota</taxon>
        <taxon>Pezizomycotina</taxon>
        <taxon>Eurotiomycetes</taxon>
        <taxon>Eurotiomycetidae</taxon>
        <taxon>Eurotiales</taxon>
        <taxon>Aspergillaceae</taxon>
        <taxon>Penicillium</taxon>
    </lineage>
</organism>
<evidence type="ECO:0000256" key="6">
    <source>
        <dbReference type="ARBA" id="ARBA00022714"/>
    </source>
</evidence>
<evidence type="ECO:0000256" key="8">
    <source>
        <dbReference type="ARBA" id="ARBA00023002"/>
    </source>
</evidence>
<keyword evidence="13" id="KW-1133">Transmembrane helix</keyword>
<dbReference type="InterPro" id="IPR015879">
    <property type="entry name" value="Ring_hydroxy_dOase_asu_C_dom"/>
</dbReference>
<evidence type="ECO:0000256" key="4">
    <source>
        <dbReference type="ARBA" id="ARBA00012763"/>
    </source>
</evidence>
<dbReference type="PRINTS" id="PR00090">
    <property type="entry name" value="RNGDIOXGNASE"/>
</dbReference>
<comment type="function">
    <text evidence="1">Catalyzes the first step of the osmoprotectant glycine betaine synthesis.</text>
</comment>
<evidence type="ECO:0000256" key="1">
    <source>
        <dbReference type="ARBA" id="ARBA00002149"/>
    </source>
</evidence>
<comment type="pathway">
    <text evidence="2">Amine and polyamine biosynthesis; betaine biosynthesis via choline pathway; betaine aldehyde from choline (monooxygenase route): step 1/1.</text>
</comment>
<reference evidence="15" key="1">
    <citation type="submission" date="2022-11" db="EMBL/GenBank/DDBJ databases">
        <authorList>
            <person name="Petersen C."/>
        </authorList>
    </citation>
    <scope>NUCLEOTIDE SEQUENCE</scope>
    <source>
        <strain evidence="15">IBT 22155</strain>
    </source>
</reference>
<dbReference type="PROSITE" id="PS00570">
    <property type="entry name" value="RING_HYDROXYL_ALPHA"/>
    <property type="match status" value="1"/>
</dbReference>
<protein>
    <recommendedName>
        <fullName evidence="5">Choline monooxygenase, chloroplastic</fullName>
        <ecNumber evidence="4">1.14.15.7</ecNumber>
    </recommendedName>
</protein>
<dbReference type="InterPro" id="IPR036922">
    <property type="entry name" value="Rieske_2Fe-2S_sf"/>
</dbReference>
<comment type="similarity">
    <text evidence="3">Belongs to the choline monooxygenase family.</text>
</comment>
<sequence length="703" mass="79691">MWSMKLHNRPSLPFEFQGEALNPVAEELQVVCVKTGKKLRSHLTPTGLLFSTVSDDAPSFQDFFPELEELLGKVDFRKLPHRRSIKYEGQFNWKTMVDGYQECLHCQYTHPSFSVYYPPTFYTVRNKHNFSQHIADPKKPDDGLFLYFFPNCTLNVYGGGMSSFRVCPTADPQVTRMEFDYYHLESGDKFEEYFKFVRQVAMEDFELCEKAQSNLTRGVYHEGILNPEKENGVSYYQQRVFDMVCEQHESDKKAKVANRSGLRGHTASSIAQMEAKIQTERPTYRSAEQLQTGNFNLIGSFFPASLLVALATIIFLLRVWPRLSHTKIPKTSPAIKPPNPTPTVSKEPDIPEGWWASRNIFELERRALFSQTWLYVAHSAQFTKAGAYQSFDLAGFPIFLIRGKDGKIRAFHNVCRHRAYTITRKESGASTVLGCRYHGWSYDTTGRLVKAPQFDGVPGFEKERNGLFEVHTQTEKGLVFVNLVSGEPAAFDDMGVTGMGGARWVAGQTLMGVFNWKVGALARAHHFDVFANLNHGVSGVFRSFVKKLAVPLRRSTRKECFLYPTTFFYSLEDGLSLAMSFFPASQSKTHVRYDLFSCSNVSESEAQRLSEVLQSAVKKLVGELETDYQSILDKQELPSEFDSTVSRQILSRLQEHTKLERAEGGQILPAMHKPKGSTLFQQADQLCKELDCLGGDASGALDW</sequence>
<evidence type="ECO:0000256" key="11">
    <source>
        <dbReference type="ARBA" id="ARBA00023027"/>
    </source>
</evidence>
<dbReference type="Pfam" id="PF00848">
    <property type="entry name" value="Ring_hydroxyl_A"/>
    <property type="match status" value="2"/>
</dbReference>
<keyword evidence="6" id="KW-0001">2Fe-2S</keyword>
<dbReference type="GO" id="GO:0005506">
    <property type="term" value="F:iron ion binding"/>
    <property type="evidence" value="ECO:0007669"/>
    <property type="project" value="InterPro"/>
</dbReference>
<keyword evidence="9" id="KW-0408">Iron</keyword>
<dbReference type="EC" id="1.14.15.7" evidence="4"/>
<evidence type="ECO:0000256" key="5">
    <source>
        <dbReference type="ARBA" id="ARBA00014931"/>
    </source>
</evidence>
<feature type="transmembrane region" description="Helical" evidence="13">
    <location>
        <begin position="297"/>
        <end position="320"/>
    </location>
</feature>
<feature type="domain" description="Rieske" evidence="14">
    <location>
        <begin position="373"/>
        <end position="481"/>
    </location>
</feature>
<keyword evidence="13" id="KW-0812">Transmembrane</keyword>
<dbReference type="InterPro" id="IPR001663">
    <property type="entry name" value="Rng_hydr_dOase-A"/>
</dbReference>
<dbReference type="GO" id="GO:0051537">
    <property type="term" value="F:2 iron, 2 sulfur cluster binding"/>
    <property type="evidence" value="ECO:0007669"/>
    <property type="project" value="UniProtKB-KW"/>
</dbReference>
<dbReference type="CDD" id="cd03469">
    <property type="entry name" value="Rieske_RO_Alpha_N"/>
    <property type="match status" value="1"/>
</dbReference>
<dbReference type="CDD" id="cd00680">
    <property type="entry name" value="RHO_alpha_C"/>
    <property type="match status" value="1"/>
</dbReference>
<dbReference type="PROSITE" id="PS51296">
    <property type="entry name" value="RIESKE"/>
    <property type="match status" value="1"/>
</dbReference>
<evidence type="ECO:0000256" key="3">
    <source>
        <dbReference type="ARBA" id="ARBA00010848"/>
    </source>
</evidence>
<dbReference type="PANTHER" id="PTHR43756:SF6">
    <property type="entry name" value="CLUSTER-BINDING PROTEIN, PUTATIVE (AFU_ORTHOLOGUE AFUA_6G03920)-RELATED"/>
    <property type="match status" value="1"/>
</dbReference>
<dbReference type="InterPro" id="IPR015881">
    <property type="entry name" value="ARHD_Rieske_2Fe_2S"/>
</dbReference>
<dbReference type="Gene3D" id="2.102.10.10">
    <property type="entry name" value="Rieske [2Fe-2S] iron-sulphur domain"/>
    <property type="match status" value="1"/>
</dbReference>
<dbReference type="Pfam" id="PF00355">
    <property type="entry name" value="Rieske"/>
    <property type="match status" value="1"/>
</dbReference>
<dbReference type="PANTHER" id="PTHR43756">
    <property type="entry name" value="CHOLINE MONOOXYGENASE, CHLOROPLASTIC"/>
    <property type="match status" value="1"/>
</dbReference>
<evidence type="ECO:0000256" key="7">
    <source>
        <dbReference type="ARBA" id="ARBA00022723"/>
    </source>
</evidence>
<keyword evidence="13" id="KW-0472">Membrane</keyword>
<keyword evidence="7" id="KW-0479">Metal-binding</keyword>
<dbReference type="GO" id="GO:0051213">
    <property type="term" value="F:dioxygenase activity"/>
    <property type="evidence" value="ECO:0007669"/>
    <property type="project" value="UniProtKB-KW"/>
</dbReference>
<evidence type="ECO:0000313" key="15">
    <source>
        <dbReference type="EMBL" id="KAJ5139363.1"/>
    </source>
</evidence>
<keyword evidence="15" id="KW-0223">Dioxygenase</keyword>
<dbReference type="EMBL" id="JAPQKL010000003">
    <property type="protein sequence ID" value="KAJ5139363.1"/>
    <property type="molecule type" value="Genomic_DNA"/>
</dbReference>
<reference evidence="15" key="2">
    <citation type="journal article" date="2023" name="IMA Fungus">
        <title>Comparative genomic study of the Penicillium genus elucidates a diverse pangenome and 15 lateral gene transfer events.</title>
        <authorList>
            <person name="Petersen C."/>
            <person name="Sorensen T."/>
            <person name="Nielsen M.R."/>
            <person name="Sondergaard T.E."/>
            <person name="Sorensen J.L."/>
            <person name="Fitzpatrick D.A."/>
            <person name="Frisvad J.C."/>
            <person name="Nielsen K.L."/>
        </authorList>
    </citation>
    <scope>NUCLEOTIDE SEQUENCE</scope>
    <source>
        <strain evidence="15">IBT 22155</strain>
    </source>
</reference>
<dbReference type="OrthoDB" id="426882at2759"/>
<dbReference type="Gene3D" id="3.90.380.10">
    <property type="entry name" value="Naphthalene 1,2-dioxygenase Alpha Subunit, Chain A, domain 1"/>
    <property type="match status" value="2"/>
</dbReference>